<organism evidence="1 2">
    <name type="scientific">Mycolicibacterium parafortuitum</name>
    <name type="common">Mycobacterium parafortuitum</name>
    <dbReference type="NCBI Taxonomy" id="39692"/>
    <lineage>
        <taxon>Bacteria</taxon>
        <taxon>Bacillati</taxon>
        <taxon>Actinomycetota</taxon>
        <taxon>Actinomycetes</taxon>
        <taxon>Mycobacteriales</taxon>
        <taxon>Mycobacteriaceae</taxon>
        <taxon>Mycolicibacterium</taxon>
    </lineage>
</organism>
<gene>
    <name evidence="1" type="ORF">OHX15_18565</name>
</gene>
<protein>
    <submittedName>
        <fullName evidence="1">Aminotransferase class I/II-fold pyridoxal phosphate-dependent enzyme</fullName>
    </submittedName>
</protein>
<sequence>MIDLRTDTVTRPTPGMRAAIAAAEVGDEQKGEDPTTRALEERVAGLLGAQAAVFVPSATMANQIALQLWSRPGDGLVASAGAHLIHSEAGGPAALAGLMVQPIFSADGTFDDIQFTGAVVGDGAEKPRTTIVSIENSHSNAGGRVWPLDRLEQLRSAAPRYGIRIHLDGARLLNAATHTNVSPLRLCAGMDSVTFCLSKGLGCPFGALLAIPAAAAAEARRIKQRLGGAMRQSGMLAAAGLYALDHHVDRTADDHIRARRLADILAGTGLVRGPVHTNVVALDATTVYWDREELRLRLAEEGVLVSALPRPGMLRAVTHLDVDDHDIEHAGAVITRVLDGKSVRPRP</sequence>
<proteinExistence type="predicted"/>
<evidence type="ECO:0000313" key="2">
    <source>
        <dbReference type="Proteomes" id="UP001289645"/>
    </source>
</evidence>
<accession>A0ACC6MLB7</accession>
<keyword evidence="1" id="KW-0808">Transferase</keyword>
<dbReference type="Proteomes" id="UP001289645">
    <property type="component" value="Unassembled WGS sequence"/>
</dbReference>
<name>A0ACC6MLB7_MYCPF</name>
<keyword evidence="1" id="KW-0032">Aminotransferase</keyword>
<comment type="caution">
    <text evidence="1">The sequence shown here is derived from an EMBL/GenBank/DDBJ whole genome shotgun (WGS) entry which is preliminary data.</text>
</comment>
<reference evidence="1 2" key="1">
    <citation type="journal article" date="2021" name="Chemosphere">
        <title>Bioballs carrying a syntrophic Rhodococcus and Mycolicibacterium consortium for simultaneous sorption and biodegradation of fuel oil in contaminated freshwater.</title>
        <authorList>
            <person name="Naloka K."/>
            <person name="Polrit D."/>
            <person name="Muangchinda C."/>
            <person name="Thoetkiattikul H."/>
            <person name="Pinyakong O."/>
        </authorList>
    </citation>
    <scope>NUCLEOTIDE SEQUENCE [LARGE SCALE GENOMIC DNA]</scope>
    <source>
        <strain evidence="1 2">J101</strain>
    </source>
</reference>
<keyword evidence="2" id="KW-1185">Reference proteome</keyword>
<evidence type="ECO:0000313" key="1">
    <source>
        <dbReference type="EMBL" id="MDZ5087396.1"/>
    </source>
</evidence>
<dbReference type="EMBL" id="JAOXLN010000020">
    <property type="protein sequence ID" value="MDZ5087396.1"/>
    <property type="molecule type" value="Genomic_DNA"/>
</dbReference>